<dbReference type="InterPro" id="IPR050595">
    <property type="entry name" value="Bact_response_regulator"/>
</dbReference>
<evidence type="ECO:0000259" key="3">
    <source>
        <dbReference type="PROSITE" id="PS50110"/>
    </source>
</evidence>
<protein>
    <submittedName>
        <fullName evidence="4">Response regulator</fullName>
    </submittedName>
</protein>
<dbReference type="GO" id="GO:0000160">
    <property type="term" value="P:phosphorelay signal transduction system"/>
    <property type="evidence" value="ECO:0007669"/>
    <property type="project" value="InterPro"/>
</dbReference>
<dbReference type="PANTHER" id="PTHR44591">
    <property type="entry name" value="STRESS RESPONSE REGULATOR PROTEIN 1"/>
    <property type="match status" value="1"/>
</dbReference>
<keyword evidence="1 2" id="KW-0597">Phosphoprotein</keyword>
<evidence type="ECO:0000313" key="5">
    <source>
        <dbReference type="Proteomes" id="UP000288587"/>
    </source>
</evidence>
<feature type="modified residue" description="4-aspartylphosphate" evidence="2">
    <location>
        <position position="55"/>
    </location>
</feature>
<name>A0A3S2UAJ2_9BURK</name>
<dbReference type="SUPFAM" id="SSF52172">
    <property type="entry name" value="CheY-like"/>
    <property type="match status" value="1"/>
</dbReference>
<feature type="domain" description="Response regulatory" evidence="3">
    <location>
        <begin position="5"/>
        <end position="122"/>
    </location>
</feature>
<dbReference type="Pfam" id="PF00072">
    <property type="entry name" value="Response_reg"/>
    <property type="match status" value="1"/>
</dbReference>
<reference evidence="4 5" key="1">
    <citation type="submission" date="2019-01" db="EMBL/GenBank/DDBJ databases">
        <authorList>
            <person name="Chen W.-M."/>
        </authorList>
    </citation>
    <scope>NUCLEOTIDE SEQUENCE [LARGE SCALE GENOMIC DNA]</scope>
    <source>
        <strain evidence="4 5">CCP-18</strain>
    </source>
</reference>
<dbReference type="InterPro" id="IPR011006">
    <property type="entry name" value="CheY-like_superfamily"/>
</dbReference>
<comment type="caution">
    <text evidence="4">The sequence shown here is derived from an EMBL/GenBank/DDBJ whole genome shotgun (WGS) entry which is preliminary data.</text>
</comment>
<gene>
    <name evidence="4" type="ORF">EOD73_15445</name>
</gene>
<sequence length="126" mass="14055">MPDYRLLYIEDNPVNTLVVEELMNRRPDIVLHCCEDGASGLTEAEAWRPQLVLLDMQLPDMDGFAVLQRLRAMEATRAIPCIALSANAMPDDVEAALKGGFDAYWTKPIDFKAFYAGLEAHFPPTA</sequence>
<dbReference type="Proteomes" id="UP000288587">
    <property type="component" value="Unassembled WGS sequence"/>
</dbReference>
<dbReference type="OrthoDB" id="9179585at2"/>
<evidence type="ECO:0000313" key="4">
    <source>
        <dbReference type="EMBL" id="RVT82956.1"/>
    </source>
</evidence>
<dbReference type="InterPro" id="IPR001789">
    <property type="entry name" value="Sig_transdc_resp-reg_receiver"/>
</dbReference>
<dbReference type="PANTHER" id="PTHR44591:SF23">
    <property type="entry name" value="CHEY SUBFAMILY"/>
    <property type="match status" value="1"/>
</dbReference>
<dbReference type="EMBL" id="SACM01000005">
    <property type="protein sequence ID" value="RVT82956.1"/>
    <property type="molecule type" value="Genomic_DNA"/>
</dbReference>
<evidence type="ECO:0000256" key="1">
    <source>
        <dbReference type="ARBA" id="ARBA00022553"/>
    </source>
</evidence>
<dbReference type="RefSeq" id="WP_127683937.1">
    <property type="nucleotide sequence ID" value="NZ_SACM01000005.1"/>
</dbReference>
<evidence type="ECO:0000256" key="2">
    <source>
        <dbReference type="PROSITE-ProRule" id="PRU00169"/>
    </source>
</evidence>
<accession>A0A3S2UAJ2</accession>
<proteinExistence type="predicted"/>
<dbReference type="Gene3D" id="3.40.50.2300">
    <property type="match status" value="1"/>
</dbReference>
<dbReference type="SMART" id="SM00448">
    <property type="entry name" value="REC"/>
    <property type="match status" value="1"/>
</dbReference>
<organism evidence="4 5">
    <name type="scientific">Inhella crocodyli</name>
    <dbReference type="NCBI Taxonomy" id="2499851"/>
    <lineage>
        <taxon>Bacteria</taxon>
        <taxon>Pseudomonadati</taxon>
        <taxon>Pseudomonadota</taxon>
        <taxon>Betaproteobacteria</taxon>
        <taxon>Burkholderiales</taxon>
        <taxon>Sphaerotilaceae</taxon>
        <taxon>Inhella</taxon>
    </lineage>
</organism>
<dbReference type="AlphaFoldDB" id="A0A3S2UAJ2"/>
<keyword evidence="5" id="KW-1185">Reference proteome</keyword>
<dbReference type="PROSITE" id="PS50110">
    <property type="entry name" value="RESPONSE_REGULATORY"/>
    <property type="match status" value="1"/>
</dbReference>